<sequence>MSFSIRFAASTRLLFALPLLAGAVLLTGCEAKLGADLGVSQPAATIKAVTLAIPYVDFEDSDGAIHSFDTERGDAFDTLQHYSDSDSSNDADTYKLFSDNSAKGNYVSVRPRFDVSNASITDSSGAQYPLSLAAQPDYQSYALDIGNNDSANLVLTLELPFSLINQVSSSGSYELQPVIRVARVDTAGTIAGTIATGLVQASGCRNGRTAGTGVAAYLYTGSGVTPSDYFRTDTVINVKQPVAAAFVHYSASDDAYDFEIDNLAPDTYTIAWTCQADAEQPDVDDGLTFQDSETVTVSASTTSTVTFSN</sequence>
<evidence type="ECO:0008006" key="3">
    <source>
        <dbReference type="Google" id="ProtNLM"/>
    </source>
</evidence>
<dbReference type="Proteomes" id="UP000472676">
    <property type="component" value="Unassembled WGS sequence"/>
</dbReference>
<gene>
    <name evidence="1" type="ORF">G7Y85_19400</name>
</gene>
<comment type="caution">
    <text evidence="1">The sequence shown here is derived from an EMBL/GenBank/DDBJ whole genome shotgun (WGS) entry which is preliminary data.</text>
</comment>
<dbReference type="PROSITE" id="PS51257">
    <property type="entry name" value="PROKAR_LIPOPROTEIN"/>
    <property type="match status" value="1"/>
</dbReference>
<accession>A0A6M2BWH9</accession>
<evidence type="ECO:0000313" key="2">
    <source>
        <dbReference type="Proteomes" id="UP000472676"/>
    </source>
</evidence>
<reference evidence="1 2" key="1">
    <citation type="journal article" date="2014" name="Int. J. Syst. Evol. Microbiol.">
        <title>Solimonas terrae sp. nov., isolated from soil.</title>
        <authorList>
            <person name="Kim S.J."/>
            <person name="Moon J.Y."/>
            <person name="Weon H.Y."/>
            <person name="Ahn J.H."/>
            <person name="Chen W.M."/>
            <person name="Kwon S.W."/>
        </authorList>
    </citation>
    <scope>NUCLEOTIDE SEQUENCE [LARGE SCALE GENOMIC DNA]</scope>
    <source>
        <strain evidence="1 2">KIS83-12</strain>
    </source>
</reference>
<protein>
    <recommendedName>
        <fullName evidence="3">DUF4382 domain-containing protein</fullName>
    </recommendedName>
</protein>
<evidence type="ECO:0000313" key="1">
    <source>
        <dbReference type="EMBL" id="NGY06946.1"/>
    </source>
</evidence>
<name>A0A6M2BWH9_9GAMM</name>
<dbReference type="EMBL" id="JAAMOW010000012">
    <property type="protein sequence ID" value="NGY06946.1"/>
    <property type="molecule type" value="Genomic_DNA"/>
</dbReference>
<dbReference type="RefSeq" id="WP_166261470.1">
    <property type="nucleotide sequence ID" value="NZ_JAAMOW010000012.1"/>
</dbReference>
<proteinExistence type="predicted"/>
<keyword evidence="2" id="KW-1185">Reference proteome</keyword>
<dbReference type="AlphaFoldDB" id="A0A6M2BWH9"/>
<organism evidence="1 2">
    <name type="scientific">Solimonas terrae</name>
    <dbReference type="NCBI Taxonomy" id="1396819"/>
    <lineage>
        <taxon>Bacteria</taxon>
        <taxon>Pseudomonadati</taxon>
        <taxon>Pseudomonadota</taxon>
        <taxon>Gammaproteobacteria</taxon>
        <taxon>Nevskiales</taxon>
        <taxon>Nevskiaceae</taxon>
        <taxon>Solimonas</taxon>
    </lineage>
</organism>